<protein>
    <submittedName>
        <fullName evidence="1">Uncharacterized protein</fullName>
    </submittedName>
</protein>
<dbReference type="EMBL" id="BPVZ01000102">
    <property type="protein sequence ID" value="GKV33764.1"/>
    <property type="molecule type" value="Genomic_DNA"/>
</dbReference>
<dbReference type="Proteomes" id="UP001054252">
    <property type="component" value="Unassembled WGS sequence"/>
</dbReference>
<evidence type="ECO:0000313" key="1">
    <source>
        <dbReference type="EMBL" id="GKV33764.1"/>
    </source>
</evidence>
<sequence length="45" mass="5508">MNRDEKQGIFHVRKINNHQFGSFGSFLCHNWPLKQLYRNFVSHYL</sequence>
<reference evidence="1 2" key="1">
    <citation type="journal article" date="2021" name="Commun. Biol.">
        <title>The genome of Shorea leprosula (Dipterocarpaceae) highlights the ecological relevance of drought in aseasonal tropical rainforests.</title>
        <authorList>
            <person name="Ng K.K.S."/>
            <person name="Kobayashi M.J."/>
            <person name="Fawcett J.A."/>
            <person name="Hatakeyama M."/>
            <person name="Paape T."/>
            <person name="Ng C.H."/>
            <person name="Ang C.C."/>
            <person name="Tnah L.H."/>
            <person name="Lee C.T."/>
            <person name="Nishiyama T."/>
            <person name="Sese J."/>
            <person name="O'Brien M.J."/>
            <person name="Copetti D."/>
            <person name="Mohd Noor M.I."/>
            <person name="Ong R.C."/>
            <person name="Putra M."/>
            <person name="Sireger I.Z."/>
            <person name="Indrioko S."/>
            <person name="Kosugi Y."/>
            <person name="Izuno A."/>
            <person name="Isagi Y."/>
            <person name="Lee S.L."/>
            <person name="Shimizu K.K."/>
        </authorList>
    </citation>
    <scope>NUCLEOTIDE SEQUENCE [LARGE SCALE GENOMIC DNA]</scope>
    <source>
        <strain evidence="1">214</strain>
    </source>
</reference>
<keyword evidence="2" id="KW-1185">Reference proteome</keyword>
<gene>
    <name evidence="1" type="ORF">SLEP1_g42224</name>
</gene>
<dbReference type="AlphaFoldDB" id="A0AAV5L9I7"/>
<name>A0AAV5L9I7_9ROSI</name>
<organism evidence="1 2">
    <name type="scientific">Rubroshorea leprosula</name>
    <dbReference type="NCBI Taxonomy" id="152421"/>
    <lineage>
        <taxon>Eukaryota</taxon>
        <taxon>Viridiplantae</taxon>
        <taxon>Streptophyta</taxon>
        <taxon>Embryophyta</taxon>
        <taxon>Tracheophyta</taxon>
        <taxon>Spermatophyta</taxon>
        <taxon>Magnoliopsida</taxon>
        <taxon>eudicotyledons</taxon>
        <taxon>Gunneridae</taxon>
        <taxon>Pentapetalae</taxon>
        <taxon>rosids</taxon>
        <taxon>malvids</taxon>
        <taxon>Malvales</taxon>
        <taxon>Dipterocarpaceae</taxon>
        <taxon>Rubroshorea</taxon>
    </lineage>
</organism>
<proteinExistence type="predicted"/>
<evidence type="ECO:0000313" key="2">
    <source>
        <dbReference type="Proteomes" id="UP001054252"/>
    </source>
</evidence>
<comment type="caution">
    <text evidence="1">The sequence shown here is derived from an EMBL/GenBank/DDBJ whole genome shotgun (WGS) entry which is preliminary data.</text>
</comment>
<accession>A0AAV5L9I7</accession>